<dbReference type="EMBL" id="JAWCUI010000008">
    <property type="protein sequence ID" value="KAL1901029.1"/>
    <property type="molecule type" value="Genomic_DNA"/>
</dbReference>
<dbReference type="InterPro" id="IPR001138">
    <property type="entry name" value="Zn2Cys6_DnaBD"/>
</dbReference>
<dbReference type="CDD" id="cd00067">
    <property type="entry name" value="GAL4"/>
    <property type="match status" value="1"/>
</dbReference>
<feature type="compositionally biased region" description="Gly residues" evidence="7">
    <location>
        <begin position="546"/>
        <end position="556"/>
    </location>
</feature>
<keyword evidence="10" id="KW-1185">Reference proteome</keyword>
<evidence type="ECO:0000256" key="1">
    <source>
        <dbReference type="ARBA" id="ARBA00022723"/>
    </source>
</evidence>
<evidence type="ECO:0000256" key="5">
    <source>
        <dbReference type="ARBA" id="ARBA00023163"/>
    </source>
</evidence>
<keyword evidence="2" id="KW-0862">Zinc</keyword>
<dbReference type="Pfam" id="PF00172">
    <property type="entry name" value="Zn_clus"/>
    <property type="match status" value="1"/>
</dbReference>
<accession>A0ABR3ZKU8</accession>
<feature type="region of interest" description="Disordered" evidence="7">
    <location>
        <begin position="61"/>
        <end position="126"/>
    </location>
</feature>
<evidence type="ECO:0000256" key="7">
    <source>
        <dbReference type="SAM" id="MobiDB-lite"/>
    </source>
</evidence>
<feature type="domain" description="Zn(2)-C6 fungal-type" evidence="8">
    <location>
        <begin position="20"/>
        <end position="49"/>
    </location>
</feature>
<dbReference type="InterPro" id="IPR051430">
    <property type="entry name" value="Fungal_TF_Env_Response"/>
</dbReference>
<dbReference type="Gene3D" id="4.10.240.10">
    <property type="entry name" value="Zn(2)-C6 fungal-type DNA-binding domain"/>
    <property type="match status" value="1"/>
</dbReference>
<feature type="compositionally biased region" description="Gly residues" evidence="7">
    <location>
        <begin position="1015"/>
        <end position="1028"/>
    </location>
</feature>
<keyword evidence="5" id="KW-0804">Transcription</keyword>
<feature type="region of interest" description="Disordered" evidence="7">
    <location>
        <begin position="261"/>
        <end position="304"/>
    </location>
</feature>
<feature type="compositionally biased region" description="Basic and acidic residues" evidence="7">
    <location>
        <begin position="273"/>
        <end position="292"/>
    </location>
</feature>
<evidence type="ECO:0000256" key="6">
    <source>
        <dbReference type="ARBA" id="ARBA00023242"/>
    </source>
</evidence>
<reference evidence="9 10" key="1">
    <citation type="journal article" date="2024" name="IMA Fungus">
        <title>IMA Genome - F19 : A genome assembly and annotation guide to empower mycologists, including annotated draft genome sequences of Ceratocystis pirilliformis, Diaporthe australafricana, Fusarium ophioides, Paecilomyces lecythidis, and Sporothrix stenoceras.</title>
        <authorList>
            <person name="Aylward J."/>
            <person name="Wilson A.M."/>
            <person name="Visagie C.M."/>
            <person name="Spraker J."/>
            <person name="Barnes I."/>
            <person name="Buitendag C."/>
            <person name="Ceriani C."/>
            <person name="Del Mar Angel L."/>
            <person name="du Plessis D."/>
            <person name="Fuchs T."/>
            <person name="Gasser K."/>
            <person name="Kramer D."/>
            <person name="Li W."/>
            <person name="Munsamy K."/>
            <person name="Piso A."/>
            <person name="Price J.L."/>
            <person name="Sonnekus B."/>
            <person name="Thomas C."/>
            <person name="van der Nest A."/>
            <person name="van Dijk A."/>
            <person name="van Heerden A."/>
            <person name="van Vuuren N."/>
            <person name="Yilmaz N."/>
            <person name="Duong T.A."/>
            <person name="van der Merwe N.A."/>
            <person name="Wingfield M.J."/>
            <person name="Wingfield B.D."/>
        </authorList>
    </citation>
    <scope>NUCLEOTIDE SEQUENCE [LARGE SCALE GENOMIC DNA]</scope>
    <source>
        <strain evidence="9 10">CMW 5346</strain>
    </source>
</reference>
<dbReference type="PROSITE" id="PS50048">
    <property type="entry name" value="ZN2_CY6_FUNGAL_2"/>
    <property type="match status" value="1"/>
</dbReference>
<dbReference type="PANTHER" id="PTHR31944">
    <property type="entry name" value="HEME-RESPONSIVE ZINC FINGER TRANSCRIPTION FACTOR HAP1"/>
    <property type="match status" value="1"/>
</dbReference>
<sequence>MTDINGTPRPARKRRRPAVVCAECRRRKIACDRKTPCGQCALHNVECVYVTGSVPPPYGRPLRAPVSPGSQPGLVVPGERNDLATGNVPPAATAAGTTANASATGTTADAGPNGPTATTSPLDEEEEVAPGAELTNTMVSLGERSSRFGGRLAKTRLFGRTHWMNNMDEFKDIHSLTHLVHFVTGSVIYKSMRTCKRIARVIKADELARIAAPLEEGEPLWLTVPPRPVADRLVELYFNVFEPQFRILHMPTFRREYEAFMEEQDQSQPASPSRDRDPGGDDDDARRRKGDPPTHTTPKNGQGGASADFMVKLVLVLAMGSCFYDGEKEQLETSESPDSASEKMTAAAAAAALHDQLRIAAARAVQRMDVSYCAPLDKHRLNLDTLQIYCLVTLARQTTALDLGDDLTWFTTGGLLHTAFGMGLNRDPSHFKSLSFAQSEMRRRLWATILELVVQASLDQGMPPLISTDDYDCAPPLNLDDDAFGVGNDSGSLEGNAYDHIAVDLPIHGVAMPGQGTGHGATKKRKGGPGANAGPTAGPKPRTGGASDGLGAGNIGTGESLLPRGEQSFRRPAAPRKGHPDTVFTHTSMQRLLCRSLPIRLRTTKALNGLGAGLTYERALQLSADLLETCRYAATTLRAAPLMWKPATADFGEAATEKQKAALEKERVVFAKLRIAFYEILTRRFHHSLHSPFARKAGNNVQFFYSRRARIETVLRLLSFFRQPTTHATMLADVNTPIASDESTATELESGIPLTLVRPTAAEDPCRRLWLIGRGMLKCTMVDIKATAVIEMIHQLQEDYVPGSDLTLSQRELYDTVRTIIELAHARIEAGETNVKGYLFFRGALAQVDALMQGKPVRQVIIEAAQSSSTKTINTLKNLAARRGVALPDDLGGTNLGDDLDPPSISPVALQTDEIAAGVSRATPATTVAPALTTNGNSSNIYTANLNNLSNNSPNNNTLNNLSNTAFAGLATTNPSTAGPSPSQILGMTEMGTVTFSDLERGASSSGMHTHLFDGSGGGGGGGGGGDVDSGIHLPSADGSHTNTTANTNTSQNSGPWVDEWLMMDPPGDFGLGNWFFPYNDRINNS</sequence>
<keyword evidence="4" id="KW-0238">DNA-binding</keyword>
<keyword evidence="3" id="KW-0805">Transcription regulation</keyword>
<protein>
    <recommendedName>
        <fullName evidence="8">Zn(2)-C6 fungal-type domain-containing protein</fullName>
    </recommendedName>
</protein>
<dbReference type="Proteomes" id="UP001583186">
    <property type="component" value="Unassembled WGS sequence"/>
</dbReference>
<evidence type="ECO:0000256" key="3">
    <source>
        <dbReference type="ARBA" id="ARBA00023015"/>
    </source>
</evidence>
<evidence type="ECO:0000256" key="2">
    <source>
        <dbReference type="ARBA" id="ARBA00022833"/>
    </source>
</evidence>
<feature type="compositionally biased region" description="Low complexity" evidence="7">
    <location>
        <begin position="84"/>
        <end position="112"/>
    </location>
</feature>
<proteinExistence type="predicted"/>
<dbReference type="PROSITE" id="PS00463">
    <property type="entry name" value="ZN2_CY6_FUNGAL_1"/>
    <property type="match status" value="1"/>
</dbReference>
<gene>
    <name evidence="9" type="ORF">Sste5346_002094</name>
</gene>
<evidence type="ECO:0000259" key="8">
    <source>
        <dbReference type="PROSITE" id="PS50048"/>
    </source>
</evidence>
<dbReference type="InterPro" id="IPR036864">
    <property type="entry name" value="Zn2-C6_fun-type_DNA-bd_sf"/>
</dbReference>
<dbReference type="SMART" id="SM00906">
    <property type="entry name" value="Fungal_trans"/>
    <property type="match status" value="1"/>
</dbReference>
<comment type="caution">
    <text evidence="9">The sequence shown here is derived from an EMBL/GenBank/DDBJ whole genome shotgun (WGS) entry which is preliminary data.</text>
</comment>
<dbReference type="SUPFAM" id="SSF57701">
    <property type="entry name" value="Zn2/Cys6 DNA-binding domain"/>
    <property type="match status" value="1"/>
</dbReference>
<evidence type="ECO:0000256" key="4">
    <source>
        <dbReference type="ARBA" id="ARBA00023125"/>
    </source>
</evidence>
<keyword evidence="6" id="KW-0539">Nucleus</keyword>
<name>A0ABR3ZKU8_9PEZI</name>
<dbReference type="CDD" id="cd12148">
    <property type="entry name" value="fungal_TF_MHR"/>
    <property type="match status" value="1"/>
</dbReference>
<dbReference type="InterPro" id="IPR007219">
    <property type="entry name" value="XnlR_reg_dom"/>
</dbReference>
<dbReference type="PANTHER" id="PTHR31944:SF129">
    <property type="entry name" value="ASPYRIDONES CLUSTER REGULATOR APDR-RELATED"/>
    <property type="match status" value="1"/>
</dbReference>
<evidence type="ECO:0000313" key="9">
    <source>
        <dbReference type="EMBL" id="KAL1901029.1"/>
    </source>
</evidence>
<dbReference type="SMART" id="SM00066">
    <property type="entry name" value="GAL4"/>
    <property type="match status" value="1"/>
</dbReference>
<organism evidence="9 10">
    <name type="scientific">Sporothrix stenoceras</name>
    <dbReference type="NCBI Taxonomy" id="5173"/>
    <lineage>
        <taxon>Eukaryota</taxon>
        <taxon>Fungi</taxon>
        <taxon>Dikarya</taxon>
        <taxon>Ascomycota</taxon>
        <taxon>Pezizomycotina</taxon>
        <taxon>Sordariomycetes</taxon>
        <taxon>Sordariomycetidae</taxon>
        <taxon>Ophiostomatales</taxon>
        <taxon>Ophiostomataceae</taxon>
        <taxon>Sporothrix</taxon>
    </lineage>
</organism>
<evidence type="ECO:0000313" key="10">
    <source>
        <dbReference type="Proteomes" id="UP001583186"/>
    </source>
</evidence>
<keyword evidence="1" id="KW-0479">Metal-binding</keyword>
<dbReference type="Pfam" id="PF04082">
    <property type="entry name" value="Fungal_trans"/>
    <property type="match status" value="1"/>
</dbReference>
<feature type="region of interest" description="Disordered" evidence="7">
    <location>
        <begin position="1003"/>
        <end position="1054"/>
    </location>
</feature>
<feature type="region of interest" description="Disordered" evidence="7">
    <location>
        <begin position="512"/>
        <end position="563"/>
    </location>
</feature>